<evidence type="ECO:0000256" key="3">
    <source>
        <dbReference type="ARBA" id="ARBA00022737"/>
    </source>
</evidence>
<dbReference type="SUPFAM" id="SSF57667">
    <property type="entry name" value="beta-beta-alpha zinc fingers"/>
    <property type="match status" value="1"/>
</dbReference>
<dbReference type="GO" id="GO:0008270">
    <property type="term" value="F:zinc ion binding"/>
    <property type="evidence" value="ECO:0007669"/>
    <property type="project" value="UniProtKB-KW"/>
</dbReference>
<evidence type="ECO:0000256" key="7">
    <source>
        <dbReference type="ARBA" id="ARBA00023242"/>
    </source>
</evidence>
<dbReference type="EMBL" id="HBUF01333068">
    <property type="protein sequence ID" value="CAG6697377.1"/>
    <property type="molecule type" value="Transcribed_RNA"/>
</dbReference>
<evidence type="ECO:0000259" key="10">
    <source>
        <dbReference type="PROSITE" id="PS50157"/>
    </source>
</evidence>
<organism evidence="11">
    <name type="scientific">Cacopsylla melanoneura</name>
    <dbReference type="NCBI Taxonomy" id="428564"/>
    <lineage>
        <taxon>Eukaryota</taxon>
        <taxon>Metazoa</taxon>
        <taxon>Ecdysozoa</taxon>
        <taxon>Arthropoda</taxon>
        <taxon>Hexapoda</taxon>
        <taxon>Insecta</taxon>
        <taxon>Pterygota</taxon>
        <taxon>Neoptera</taxon>
        <taxon>Paraneoptera</taxon>
        <taxon>Hemiptera</taxon>
        <taxon>Sternorrhyncha</taxon>
        <taxon>Psylloidea</taxon>
        <taxon>Psyllidae</taxon>
        <taxon>Psyllinae</taxon>
        <taxon>Cacopsylla</taxon>
    </lineage>
</organism>
<dbReference type="InterPro" id="IPR057829">
    <property type="entry name" value="Znf_C2H2_ZN142_21/23"/>
</dbReference>
<dbReference type="EMBL" id="HBUF01004403">
    <property type="protein sequence ID" value="CAG6606695.1"/>
    <property type="molecule type" value="Transcribed_RNA"/>
</dbReference>
<dbReference type="GO" id="GO:0000981">
    <property type="term" value="F:DNA-binding transcription factor activity, RNA polymerase II-specific"/>
    <property type="evidence" value="ECO:0007669"/>
    <property type="project" value="TreeGrafter"/>
</dbReference>
<keyword evidence="5" id="KW-0862">Zinc</keyword>
<dbReference type="Pfam" id="PF23612">
    <property type="entry name" value="zf-C2H2_ZN142"/>
    <property type="match status" value="1"/>
</dbReference>
<evidence type="ECO:0000256" key="1">
    <source>
        <dbReference type="ARBA" id="ARBA00004123"/>
    </source>
</evidence>
<comment type="similarity">
    <text evidence="8">Belongs to the snail C2H2-type zinc-finger protein family.</text>
</comment>
<dbReference type="InterPro" id="IPR013087">
    <property type="entry name" value="Znf_C2H2_type"/>
</dbReference>
<evidence type="ECO:0000256" key="5">
    <source>
        <dbReference type="ARBA" id="ARBA00022833"/>
    </source>
</evidence>
<comment type="subcellular location">
    <subcellularLocation>
        <location evidence="1">Nucleus</location>
    </subcellularLocation>
</comment>
<dbReference type="EMBL" id="HBUF01333067">
    <property type="protein sequence ID" value="CAG6697376.1"/>
    <property type="molecule type" value="Transcribed_RNA"/>
</dbReference>
<protein>
    <submittedName>
        <fullName evidence="11">RE1-silencing transcription factor</fullName>
    </submittedName>
</protein>
<keyword evidence="2" id="KW-0479">Metal-binding</keyword>
<dbReference type="EMBL" id="HBUF01333069">
    <property type="protein sequence ID" value="CAG6697378.1"/>
    <property type="molecule type" value="Transcribed_RNA"/>
</dbReference>
<dbReference type="EMBL" id="HBUF01004405">
    <property type="protein sequence ID" value="CAG6606697.1"/>
    <property type="molecule type" value="Transcribed_RNA"/>
</dbReference>
<dbReference type="GO" id="GO:0000978">
    <property type="term" value="F:RNA polymerase II cis-regulatory region sequence-specific DNA binding"/>
    <property type="evidence" value="ECO:0007669"/>
    <property type="project" value="TreeGrafter"/>
</dbReference>
<keyword evidence="3" id="KW-0677">Repeat</keyword>
<dbReference type="PANTHER" id="PTHR24388">
    <property type="entry name" value="ZINC FINGER PROTEIN"/>
    <property type="match status" value="1"/>
</dbReference>
<keyword evidence="7" id="KW-0539">Nucleus</keyword>
<dbReference type="EMBL" id="HBUF01004404">
    <property type="protein sequence ID" value="CAG6606696.1"/>
    <property type="molecule type" value="Transcribed_RNA"/>
</dbReference>
<feature type="domain" description="C2H2-type" evidence="10">
    <location>
        <begin position="67"/>
        <end position="94"/>
    </location>
</feature>
<dbReference type="Gene3D" id="3.30.160.60">
    <property type="entry name" value="Classic Zinc Finger"/>
    <property type="match status" value="3"/>
</dbReference>
<sequence>MKCIFCKRQFNKLEDEKDIMAHCKLCTTPKRPDKNYTFVCFVCPFYHTSKHGDMVGHIRTHTGVKPFKCGSCEYSCSTNSALNVHNRRHGGVKSHKCSKCSYTSLTSSHLKRHIRIKH</sequence>
<evidence type="ECO:0000313" key="11">
    <source>
        <dbReference type="EMBL" id="CAG6606695.1"/>
    </source>
</evidence>
<dbReference type="FunFam" id="3.30.160.60:FF:000446">
    <property type="entry name" value="Zinc finger protein"/>
    <property type="match status" value="1"/>
</dbReference>
<name>A0A8D8L953_9HEMI</name>
<dbReference type="PROSITE" id="PS50157">
    <property type="entry name" value="ZINC_FINGER_C2H2_2"/>
    <property type="match status" value="2"/>
</dbReference>
<dbReference type="InterPro" id="IPR036236">
    <property type="entry name" value="Znf_C2H2_sf"/>
</dbReference>
<dbReference type="InterPro" id="IPR050527">
    <property type="entry name" value="Snail/Krueppel_Znf"/>
</dbReference>
<evidence type="ECO:0000256" key="8">
    <source>
        <dbReference type="ARBA" id="ARBA00037948"/>
    </source>
</evidence>
<dbReference type="GO" id="GO:0005634">
    <property type="term" value="C:nucleus"/>
    <property type="evidence" value="ECO:0007669"/>
    <property type="project" value="UniProtKB-SubCell"/>
</dbReference>
<dbReference type="PANTHER" id="PTHR24388:SF54">
    <property type="entry name" value="PROTEIN ESCARGOT"/>
    <property type="match status" value="1"/>
</dbReference>
<keyword evidence="6" id="KW-0238">DNA-binding</keyword>
<reference evidence="11" key="1">
    <citation type="submission" date="2021-05" db="EMBL/GenBank/DDBJ databases">
        <authorList>
            <person name="Alioto T."/>
            <person name="Alioto T."/>
            <person name="Gomez Garrido J."/>
        </authorList>
    </citation>
    <scope>NUCLEOTIDE SEQUENCE</scope>
</reference>
<dbReference type="SMART" id="SM00355">
    <property type="entry name" value="ZnF_C2H2"/>
    <property type="match status" value="3"/>
</dbReference>
<proteinExistence type="inferred from homology"/>
<evidence type="ECO:0000256" key="4">
    <source>
        <dbReference type="ARBA" id="ARBA00022771"/>
    </source>
</evidence>
<feature type="domain" description="C2H2-type" evidence="10">
    <location>
        <begin position="95"/>
        <end position="118"/>
    </location>
</feature>
<evidence type="ECO:0000256" key="6">
    <source>
        <dbReference type="ARBA" id="ARBA00023125"/>
    </source>
</evidence>
<dbReference type="AlphaFoldDB" id="A0A8D8L953"/>
<evidence type="ECO:0000256" key="2">
    <source>
        <dbReference type="ARBA" id="ARBA00022723"/>
    </source>
</evidence>
<keyword evidence="4 9" id="KW-0863">Zinc-finger</keyword>
<evidence type="ECO:0000256" key="9">
    <source>
        <dbReference type="PROSITE-ProRule" id="PRU00042"/>
    </source>
</evidence>
<dbReference type="PROSITE" id="PS00028">
    <property type="entry name" value="ZINC_FINGER_C2H2_1"/>
    <property type="match status" value="1"/>
</dbReference>
<accession>A0A8D8L953</accession>
<dbReference type="FunFam" id="3.30.160.60:FF:002343">
    <property type="entry name" value="Zinc finger protein 33A"/>
    <property type="match status" value="1"/>
</dbReference>